<sequence length="318" mass="34278">MDEKNREHHLESGFTEEILRLNAVPAPLFGTYTVPRGGSGKVPAALILPGSGPVDRDGNIPGTETGCIKALAHELAHQGIASLRIDKRGVGASREAAPSEQELRLETYVADAIRWLTALREQTEVGRVYLIGHSEGALIATIAAQRIPCDGLALLAGAGRPAGEVIRSQLVSTGIEMALVRAAGVILSAMERGQTVDSVPPELNALFRPSVQPYLRSWLAVDPATELARVKVPTMVIQGDRDLQVSITDARRLVAHQRDAQLTVVHGMNHILRTVPTNRDANLASYNVPSLPISASLPPILADFMIPWRDSDTRRMMG</sequence>
<dbReference type="Gene3D" id="3.40.50.1820">
    <property type="entry name" value="alpha/beta hydrolase"/>
    <property type="match status" value="1"/>
</dbReference>
<dbReference type="GO" id="GO:0016787">
    <property type="term" value="F:hydrolase activity"/>
    <property type="evidence" value="ECO:0007669"/>
    <property type="project" value="UniProtKB-KW"/>
</dbReference>
<dbReference type="PANTHER" id="PTHR43265">
    <property type="entry name" value="ESTERASE ESTD"/>
    <property type="match status" value="1"/>
</dbReference>
<dbReference type="Pfam" id="PF12146">
    <property type="entry name" value="Hydrolase_4"/>
    <property type="match status" value="1"/>
</dbReference>
<evidence type="ECO:0000259" key="1">
    <source>
        <dbReference type="Pfam" id="PF12146"/>
    </source>
</evidence>
<dbReference type="InterPro" id="IPR029058">
    <property type="entry name" value="AB_hydrolase_fold"/>
</dbReference>
<accession>A0ABW5DKH8</accession>
<organism evidence="2 3">
    <name type="scientific">Lacibacterium aquatile</name>
    <dbReference type="NCBI Taxonomy" id="1168082"/>
    <lineage>
        <taxon>Bacteria</taxon>
        <taxon>Pseudomonadati</taxon>
        <taxon>Pseudomonadota</taxon>
        <taxon>Alphaproteobacteria</taxon>
        <taxon>Rhodospirillales</taxon>
        <taxon>Rhodospirillaceae</taxon>
    </lineage>
</organism>
<proteinExistence type="predicted"/>
<evidence type="ECO:0000313" key="2">
    <source>
        <dbReference type="EMBL" id="MFD2261439.1"/>
    </source>
</evidence>
<keyword evidence="3" id="KW-1185">Reference proteome</keyword>
<feature type="domain" description="Serine aminopeptidase S33" evidence="1">
    <location>
        <begin position="65"/>
        <end position="271"/>
    </location>
</feature>
<dbReference type="InterPro" id="IPR053145">
    <property type="entry name" value="AB_hydrolase_Est10"/>
</dbReference>
<name>A0ABW5DKH8_9PROT</name>
<dbReference type="RefSeq" id="WP_379874209.1">
    <property type="nucleotide sequence ID" value="NZ_JBHUIP010000001.1"/>
</dbReference>
<protein>
    <submittedName>
        <fullName evidence="2">Alpha/beta hydrolase</fullName>
    </submittedName>
</protein>
<gene>
    <name evidence="2" type="ORF">ACFSM5_00970</name>
</gene>
<dbReference type="InterPro" id="IPR022742">
    <property type="entry name" value="Hydrolase_4"/>
</dbReference>
<evidence type="ECO:0000313" key="3">
    <source>
        <dbReference type="Proteomes" id="UP001597295"/>
    </source>
</evidence>
<keyword evidence="2" id="KW-0378">Hydrolase</keyword>
<dbReference type="PANTHER" id="PTHR43265:SF1">
    <property type="entry name" value="ESTERASE ESTD"/>
    <property type="match status" value="1"/>
</dbReference>
<dbReference type="SUPFAM" id="SSF53474">
    <property type="entry name" value="alpha/beta-Hydrolases"/>
    <property type="match status" value="1"/>
</dbReference>
<dbReference type="EMBL" id="JBHUIP010000001">
    <property type="protein sequence ID" value="MFD2261439.1"/>
    <property type="molecule type" value="Genomic_DNA"/>
</dbReference>
<reference evidence="3" key="1">
    <citation type="journal article" date="2019" name="Int. J. Syst. Evol. Microbiol.">
        <title>The Global Catalogue of Microorganisms (GCM) 10K type strain sequencing project: providing services to taxonomists for standard genome sequencing and annotation.</title>
        <authorList>
            <consortium name="The Broad Institute Genomics Platform"/>
            <consortium name="The Broad Institute Genome Sequencing Center for Infectious Disease"/>
            <person name="Wu L."/>
            <person name="Ma J."/>
        </authorList>
    </citation>
    <scope>NUCLEOTIDE SEQUENCE [LARGE SCALE GENOMIC DNA]</scope>
    <source>
        <strain evidence="3">CGMCC 1.19062</strain>
    </source>
</reference>
<dbReference type="Proteomes" id="UP001597295">
    <property type="component" value="Unassembled WGS sequence"/>
</dbReference>
<comment type="caution">
    <text evidence="2">The sequence shown here is derived from an EMBL/GenBank/DDBJ whole genome shotgun (WGS) entry which is preliminary data.</text>
</comment>